<dbReference type="AlphaFoldDB" id="X1RV50"/>
<protein>
    <recommendedName>
        <fullName evidence="1">Replication-associated protein ORF2/G2P domain-containing protein</fullName>
    </recommendedName>
</protein>
<comment type="caution">
    <text evidence="2">The sequence shown here is derived from an EMBL/GenBank/DDBJ whole genome shotgun (WGS) entry which is preliminary data.</text>
</comment>
<organism evidence="2">
    <name type="scientific">marine sediment metagenome</name>
    <dbReference type="NCBI Taxonomy" id="412755"/>
    <lineage>
        <taxon>unclassified sequences</taxon>
        <taxon>metagenomes</taxon>
        <taxon>ecological metagenomes</taxon>
    </lineage>
</organism>
<sequence length="308" mass="34122">VVQPGDASPSLLPAPDRPALPECHSGGFGHVRHKETGEVIFFPVTCGTWGCFGCSQRKLGRLFAQALAGEPTKRAMFSTLPDPTRSRIEAIRWVRKKFALLTKRIRRQWTPFEYFAVPEFTKQGAIHLHLLLRCPFIVQDWLSRQWEQLTGAKVVWIKPILKTHSAALHAVKYCLKTAVEISQGTPGFRAVTMSQGYLPDDWHSKDAADSDYEFLGFCSLPGPAFFDLLERFGFEAVPASSNKRGLTLRSRGPPNRDALQQALAFGSSGARQLAATILVAVLSPSAPGVSAEQLRDEIDFLADTRTQF</sequence>
<name>X1RV50_9ZZZZ</name>
<gene>
    <name evidence="2" type="ORF">S12H4_09362</name>
</gene>
<dbReference type="Pfam" id="PF23343">
    <property type="entry name" value="REP_ORF2-G2P"/>
    <property type="match status" value="1"/>
</dbReference>
<accession>X1RV50</accession>
<proteinExistence type="predicted"/>
<dbReference type="EMBL" id="BARW01003780">
    <property type="protein sequence ID" value="GAI70826.1"/>
    <property type="molecule type" value="Genomic_DNA"/>
</dbReference>
<feature type="domain" description="Replication-associated protein ORF2/G2P" evidence="1">
    <location>
        <begin position="93"/>
        <end position="177"/>
    </location>
</feature>
<reference evidence="2" key="1">
    <citation type="journal article" date="2014" name="Front. Microbiol.">
        <title>High frequency of phylogenetically diverse reductive dehalogenase-homologous genes in deep subseafloor sedimentary metagenomes.</title>
        <authorList>
            <person name="Kawai M."/>
            <person name="Futagami T."/>
            <person name="Toyoda A."/>
            <person name="Takaki Y."/>
            <person name="Nishi S."/>
            <person name="Hori S."/>
            <person name="Arai W."/>
            <person name="Tsubouchi T."/>
            <person name="Morono Y."/>
            <person name="Uchiyama I."/>
            <person name="Ito T."/>
            <person name="Fujiyama A."/>
            <person name="Inagaki F."/>
            <person name="Takami H."/>
        </authorList>
    </citation>
    <scope>NUCLEOTIDE SEQUENCE</scope>
    <source>
        <strain evidence="2">Expedition CK06-06</strain>
    </source>
</reference>
<evidence type="ECO:0000313" key="2">
    <source>
        <dbReference type="EMBL" id="GAI70826.1"/>
    </source>
</evidence>
<dbReference type="InterPro" id="IPR056906">
    <property type="entry name" value="ORF2/G2P_dom"/>
</dbReference>
<evidence type="ECO:0000259" key="1">
    <source>
        <dbReference type="Pfam" id="PF23343"/>
    </source>
</evidence>
<feature type="non-terminal residue" evidence="2">
    <location>
        <position position="1"/>
    </location>
</feature>